<dbReference type="InterPro" id="IPR040538">
    <property type="entry name" value="Cch_HTH"/>
</dbReference>
<feature type="domain" description="Cch helix turn helix" evidence="2">
    <location>
        <begin position="441"/>
        <end position="562"/>
    </location>
</feature>
<reference evidence="3 4" key="1">
    <citation type="submission" date="2016-10" db="EMBL/GenBank/DDBJ databases">
        <authorList>
            <person name="de Groot N.N."/>
        </authorList>
    </citation>
    <scope>NUCLEOTIDE SEQUENCE [LARGE SCALE GENOMIC DNA]</scope>
    <source>
        <strain evidence="3 4">CGMCC 1.5058</strain>
    </source>
</reference>
<evidence type="ECO:0000259" key="2">
    <source>
        <dbReference type="Pfam" id="PF18662"/>
    </source>
</evidence>
<dbReference type="RefSeq" id="WP_031577947.1">
    <property type="nucleotide sequence ID" value="NZ_FNDZ01000019.1"/>
</dbReference>
<protein>
    <recommendedName>
        <fullName evidence="5">DUF927 domain-containing protein</fullName>
    </recommendedName>
</protein>
<dbReference type="Proteomes" id="UP000183255">
    <property type="component" value="Unassembled WGS sequence"/>
</dbReference>
<dbReference type="InterPro" id="IPR009270">
    <property type="entry name" value="DUF927"/>
</dbReference>
<dbReference type="AlphaFoldDB" id="A0A1G8TFD9"/>
<dbReference type="Pfam" id="PF18662">
    <property type="entry name" value="HTH_56"/>
    <property type="match status" value="1"/>
</dbReference>
<name>A0A1G8TFD9_9CLOT</name>
<evidence type="ECO:0000259" key="1">
    <source>
        <dbReference type="Pfam" id="PF06048"/>
    </source>
</evidence>
<evidence type="ECO:0000313" key="4">
    <source>
        <dbReference type="Proteomes" id="UP000183255"/>
    </source>
</evidence>
<evidence type="ECO:0000313" key="3">
    <source>
        <dbReference type="EMBL" id="SDJ40114.1"/>
    </source>
</evidence>
<evidence type="ECO:0008006" key="5">
    <source>
        <dbReference type="Google" id="ProtNLM"/>
    </source>
</evidence>
<sequence>MNAKKSKPQRISLRQNNRCTKLYAKDGNVYLTADKGEDKYCFRYIGVTKIYKNLITGQVEIELTYNDFGKTRQMNFPRSILTRQKIITVLPEHGIDVYEENSKAVLEWLLYTEETAPIEFYHTHLGWHKVNQNLVYLHNECISIEGLQSTYRGITDLGPKGSLKEYKNLLNEEVLGNLQLELACCIGLSAILVSYLKDYISNHLYTFHFYGDSSTGKSLAASCALSAYAKPTKAPDGLMHTYLDTNNGIFATLKNKHGICFCLDESSSRQRSDHTSLLYNVSEGRTKTRSTVEGDPREVQSFSGILTSTGENPLLERSSQANGLRVRVIELTFDQWTSSPENAMKIREGVSLNWGITAPILARYILEIGKEEVMQRFNDAKRIVMDKFIKSDKFLDRISDILAIVYLTSVLSKEAFDVQFDSDGVIGLLVESEMAKLDDRDLGQKFYECLLDYVVSHRSNIYVWEKDTHYAKLHPNLQQIVIPNLVDGRVDTVKGVPQSFAVRPSVIDEVVRKNNFASSRVVVKALDDKGYLTLEEYEGGVKNSVKRRLYKNALSSTRVYELPIQSDEMEKVQQFISTNEVIEKERQVKPKTGTVRKKRKGSILDSFFNEDIEGEE</sequence>
<dbReference type="EMBL" id="FNDZ01000019">
    <property type="protein sequence ID" value="SDJ40114.1"/>
    <property type="molecule type" value="Genomic_DNA"/>
</dbReference>
<accession>A0A1G8TFD9</accession>
<organism evidence="3 4">
    <name type="scientific">Proteiniclasticum ruminis</name>
    <dbReference type="NCBI Taxonomy" id="398199"/>
    <lineage>
        <taxon>Bacteria</taxon>
        <taxon>Bacillati</taxon>
        <taxon>Bacillota</taxon>
        <taxon>Clostridia</taxon>
        <taxon>Eubacteriales</taxon>
        <taxon>Clostridiaceae</taxon>
        <taxon>Proteiniclasticum</taxon>
    </lineage>
</organism>
<proteinExistence type="predicted"/>
<dbReference type="Pfam" id="PF06048">
    <property type="entry name" value="DUF927"/>
    <property type="match status" value="1"/>
</dbReference>
<gene>
    <name evidence="3" type="ORF">SAMN05421804_1193</name>
</gene>
<feature type="domain" description="DUF927" evidence="1">
    <location>
        <begin position="39"/>
        <end position="299"/>
    </location>
</feature>